<evidence type="ECO:0000256" key="2">
    <source>
        <dbReference type="ARBA" id="ARBA00022741"/>
    </source>
</evidence>
<keyword evidence="1" id="KW-0808">Transferase</keyword>
<evidence type="ECO:0000313" key="6">
    <source>
        <dbReference type="Proteomes" id="UP001341820"/>
    </source>
</evidence>
<organism evidence="5 6">
    <name type="scientific">Shouchella miscanthi</name>
    <dbReference type="NCBI Taxonomy" id="2598861"/>
    <lineage>
        <taxon>Bacteria</taxon>
        <taxon>Bacillati</taxon>
        <taxon>Bacillota</taxon>
        <taxon>Bacilli</taxon>
        <taxon>Bacillales</taxon>
        <taxon>Bacillaceae</taxon>
        <taxon>Shouchella</taxon>
    </lineage>
</organism>
<dbReference type="Gene3D" id="1.20.1200.10">
    <property type="entry name" value="Cobalamin adenosyltransferase-like"/>
    <property type="match status" value="1"/>
</dbReference>
<proteinExistence type="predicted"/>
<sequence length="178" mass="20513">MTKKDMRFLCYPYMREKGSLVDFEIRTDSLAVRIGQAAGLVDSYPNIKELLLQLTEYAYHLNGSVRGDQAIGEEALRWLSDVYDQYEIEVREEIQQFLLPQGSQAASALHIARSEAKKSVRALHFVRLERDVPTLLMDYTHLLANVLFLLAVYINKQEGVKEIPFTSQSYPKKRGRKE</sequence>
<accession>A0ABU6NN21</accession>
<protein>
    <recommendedName>
        <fullName evidence="4">Cobalamin adenosyltransferase-like domain-containing protein</fullName>
    </recommendedName>
</protein>
<dbReference type="SUPFAM" id="SSF89028">
    <property type="entry name" value="Cobalamin adenosyltransferase-like"/>
    <property type="match status" value="1"/>
</dbReference>
<keyword evidence="6" id="KW-1185">Reference proteome</keyword>
<gene>
    <name evidence="5" type="ORF">P5F74_13300</name>
</gene>
<evidence type="ECO:0000259" key="4">
    <source>
        <dbReference type="Pfam" id="PF01923"/>
    </source>
</evidence>
<name>A0ABU6NN21_9BACI</name>
<reference evidence="5 6" key="1">
    <citation type="submission" date="2023-03" db="EMBL/GenBank/DDBJ databases">
        <title>Bacillus Genome Sequencing.</title>
        <authorList>
            <person name="Dunlap C."/>
        </authorList>
    </citation>
    <scope>NUCLEOTIDE SEQUENCE [LARGE SCALE GENOMIC DNA]</scope>
    <source>
        <strain evidence="5 6">B-4107</strain>
    </source>
</reference>
<evidence type="ECO:0000313" key="5">
    <source>
        <dbReference type="EMBL" id="MED4129114.1"/>
    </source>
</evidence>
<dbReference type="EMBL" id="JAROAS010000026">
    <property type="protein sequence ID" value="MED4129114.1"/>
    <property type="molecule type" value="Genomic_DNA"/>
</dbReference>
<comment type="caution">
    <text evidence="5">The sequence shown here is derived from an EMBL/GenBank/DDBJ whole genome shotgun (WGS) entry which is preliminary data.</text>
</comment>
<dbReference type="InterPro" id="IPR036451">
    <property type="entry name" value="CblAdoTrfase-like_sf"/>
</dbReference>
<evidence type="ECO:0000256" key="3">
    <source>
        <dbReference type="ARBA" id="ARBA00022840"/>
    </source>
</evidence>
<dbReference type="Proteomes" id="UP001341820">
    <property type="component" value="Unassembled WGS sequence"/>
</dbReference>
<keyword evidence="2" id="KW-0547">Nucleotide-binding</keyword>
<evidence type="ECO:0000256" key="1">
    <source>
        <dbReference type="ARBA" id="ARBA00022679"/>
    </source>
</evidence>
<feature type="domain" description="Cobalamin adenosyltransferase-like" evidence="4">
    <location>
        <begin position="28"/>
        <end position="153"/>
    </location>
</feature>
<keyword evidence="3" id="KW-0067">ATP-binding</keyword>
<dbReference type="Pfam" id="PF01923">
    <property type="entry name" value="Cob_adeno_trans"/>
    <property type="match status" value="1"/>
</dbReference>
<dbReference type="InterPro" id="IPR016030">
    <property type="entry name" value="CblAdoTrfase-like"/>
</dbReference>